<dbReference type="STRING" id="435880.SAMN04487988_108114"/>
<accession>A0A1I2UT17</accession>
<sequence length="83" mass="9480">MKTKLTLTIDKSIIEKAKGLANNSGKSLSDLVERYLKKEIDEAELRQSNIPEEFKGLFGSVNLPSELNGKEEIREILNKKYQR</sequence>
<dbReference type="Pfam" id="PF19891">
    <property type="entry name" value="DUF6364"/>
    <property type="match status" value="1"/>
</dbReference>
<reference evidence="2" key="1">
    <citation type="submission" date="2016-10" db="EMBL/GenBank/DDBJ databases">
        <authorList>
            <person name="Varghese N."/>
            <person name="Submissions S."/>
        </authorList>
    </citation>
    <scope>NUCLEOTIDE SEQUENCE [LARGE SCALE GENOMIC DNA]</scope>
    <source>
        <strain evidence="2">DSM 19315</strain>
    </source>
</reference>
<evidence type="ECO:0000313" key="1">
    <source>
        <dbReference type="EMBL" id="SFG80168.1"/>
    </source>
</evidence>
<proteinExistence type="predicted"/>
<evidence type="ECO:0000313" key="2">
    <source>
        <dbReference type="Proteomes" id="UP000199642"/>
    </source>
</evidence>
<gene>
    <name evidence="1" type="ORF">SAMN04487988_108114</name>
</gene>
<protein>
    <submittedName>
        <fullName evidence="1">Uncharacterized protein</fullName>
    </submittedName>
</protein>
<dbReference type="InterPro" id="IPR045944">
    <property type="entry name" value="DUF6364"/>
</dbReference>
<keyword evidence="2" id="KW-1185">Reference proteome</keyword>
<dbReference type="OrthoDB" id="1121643at2"/>
<dbReference type="RefSeq" id="WP_092792012.1">
    <property type="nucleotide sequence ID" value="NZ_FOPC01000008.1"/>
</dbReference>
<dbReference type="EMBL" id="FOPC01000008">
    <property type="protein sequence ID" value="SFG80168.1"/>
    <property type="molecule type" value="Genomic_DNA"/>
</dbReference>
<organism evidence="1 2">
    <name type="scientific">Algoriphagus hitonicola</name>
    <dbReference type="NCBI Taxonomy" id="435880"/>
    <lineage>
        <taxon>Bacteria</taxon>
        <taxon>Pseudomonadati</taxon>
        <taxon>Bacteroidota</taxon>
        <taxon>Cytophagia</taxon>
        <taxon>Cytophagales</taxon>
        <taxon>Cyclobacteriaceae</taxon>
        <taxon>Algoriphagus</taxon>
    </lineage>
</organism>
<dbReference type="Proteomes" id="UP000199642">
    <property type="component" value="Unassembled WGS sequence"/>
</dbReference>
<name>A0A1I2UT17_9BACT</name>
<dbReference type="AlphaFoldDB" id="A0A1I2UT17"/>